<dbReference type="AlphaFoldDB" id="A0A9Q7SCI9"/>
<reference evidence="1 2" key="1">
    <citation type="submission" date="2016-11" db="EMBL/GenBank/DDBJ databases">
        <authorList>
            <consortium name="Pathogen Informatics"/>
        </authorList>
    </citation>
    <scope>NUCLEOTIDE SEQUENCE [LARGE SCALE GENOMIC DNA]</scope>
    <source>
        <strain evidence="1 2">968</strain>
    </source>
</reference>
<evidence type="ECO:0000313" key="2">
    <source>
        <dbReference type="Proteomes" id="UP000185183"/>
    </source>
</evidence>
<dbReference type="Proteomes" id="UP000185183">
    <property type="component" value="Unassembled WGS sequence"/>
</dbReference>
<dbReference type="EMBL" id="FSFA01000002">
    <property type="protein sequence ID" value="SHX12407.1"/>
    <property type="molecule type" value="Genomic_DNA"/>
</dbReference>
<sequence length="193" mass="20528">MESRRLLAIEPNAIPPRKTPNPHPVISPRCSCPFSPTTVLISGALGFSPRAGSTPASYWRCPSSRCAVSISASVVPNSNRKGHQRRSTKGRICWAHANGENQLSALPLLSMMSPRPRTTTAAARAAMAAPLAARAVRHSCVVTAPRPAKTIEAAVIPRLMPRLLVKSKPAADNAAVMATARTVFIRPTTIRAA</sequence>
<accession>A0A9Q7SCI9</accession>
<name>A0A9Q7SCI9_9MYCO</name>
<proteinExistence type="predicted"/>
<gene>
    <name evidence="1" type="ORF">SAMEA2275694_01465</name>
</gene>
<comment type="caution">
    <text evidence="1">The sequence shown here is derived from an EMBL/GenBank/DDBJ whole genome shotgun (WGS) entry which is preliminary data.</text>
</comment>
<evidence type="ECO:0000313" key="1">
    <source>
        <dbReference type="EMBL" id="SHX12407.1"/>
    </source>
</evidence>
<protein>
    <submittedName>
        <fullName evidence="1">Uncharacterized protein</fullName>
    </submittedName>
</protein>
<organism evidence="1 2">
    <name type="scientific">Mycobacteroides abscessus subsp. bolletii</name>
    <dbReference type="NCBI Taxonomy" id="319705"/>
    <lineage>
        <taxon>Bacteria</taxon>
        <taxon>Bacillati</taxon>
        <taxon>Actinomycetota</taxon>
        <taxon>Actinomycetes</taxon>
        <taxon>Mycobacteriales</taxon>
        <taxon>Mycobacteriaceae</taxon>
        <taxon>Mycobacteroides</taxon>
        <taxon>Mycobacteroides abscessus</taxon>
    </lineage>
</organism>